<dbReference type="InterPro" id="IPR042086">
    <property type="entry name" value="MeTrfase_capping"/>
</dbReference>
<evidence type="ECO:0000313" key="4">
    <source>
        <dbReference type="EMBL" id="CAD6337718.1"/>
    </source>
</evidence>
<dbReference type="OrthoDB" id="649586at2759"/>
<dbReference type="Gene3D" id="3.40.50.150">
    <property type="entry name" value="Vaccinia Virus protein VP39"/>
    <property type="match status" value="1"/>
</dbReference>
<proteinExistence type="inferred from homology"/>
<dbReference type="GO" id="GO:0046872">
    <property type="term" value="F:metal ion binding"/>
    <property type="evidence" value="ECO:0007669"/>
    <property type="project" value="UniProtKB-KW"/>
</dbReference>
<comment type="similarity">
    <text evidence="1">Belongs to the methyltransferase superfamily. Type-7 methyltransferase family. SABATH subfamily.</text>
</comment>
<dbReference type="EMBL" id="CAJGYO010000018">
    <property type="protein sequence ID" value="CAD6337718.1"/>
    <property type="molecule type" value="Genomic_DNA"/>
</dbReference>
<dbReference type="PANTHER" id="PTHR31009">
    <property type="entry name" value="S-ADENOSYL-L-METHIONINE:CARBOXYL METHYLTRANSFERASE FAMILY PROTEIN"/>
    <property type="match status" value="1"/>
</dbReference>
<keyword evidence="3" id="KW-0460">Magnesium</keyword>
<dbReference type="InterPro" id="IPR005299">
    <property type="entry name" value="MeTrfase_7"/>
</dbReference>
<comment type="caution">
    <text evidence="4">The sequence shown here is derived from an EMBL/GenBank/DDBJ whole genome shotgun (WGS) entry which is preliminary data.</text>
</comment>
<dbReference type="AlphaFoldDB" id="A0A811S5H8"/>
<gene>
    <name evidence="4" type="ORF">NCGR_LOCUS61816</name>
</gene>
<keyword evidence="2" id="KW-0479">Metal-binding</keyword>
<reference evidence="4" key="1">
    <citation type="submission" date="2020-10" db="EMBL/GenBank/DDBJ databases">
        <authorList>
            <person name="Han B."/>
            <person name="Lu T."/>
            <person name="Zhao Q."/>
            <person name="Huang X."/>
            <person name="Zhao Y."/>
        </authorList>
    </citation>
    <scope>NUCLEOTIDE SEQUENCE</scope>
</reference>
<dbReference type="GO" id="GO:0008168">
    <property type="term" value="F:methyltransferase activity"/>
    <property type="evidence" value="ECO:0007669"/>
    <property type="project" value="InterPro"/>
</dbReference>
<sequence length="369" mass="40461">MAAGLVVEETLHMVPGDGETSYARNSTIQSGLQSKLKPMIEEAVASLLKDDGATANAYCGGMAIADLGCSSGPNTLVLVSTAVDAVRRRCSELQQQPPELCIHLSDLPSNDFNLVIKNLATYIKTQETFSPPVLTSIVPGSFHGRLFNKRSLHLVCSTASLHWLSKAPEDLVRNGIPFYDRDEAVRRARRSTVTKAYARQFNDDFTRILHLRAQEMVPGGRMVFSLLGQRSDDDKPESAILFLEFTNAILHEMASKGFIDNEKLDSFYVPLYGPSEKELRAIIEAEGSVSIDKMAVHESPDQNDIVAPKTGAHALRAVMEPIIAQHFGPSVDAMDEFLRVAEKLVEMPPLDAYPSKSSAFVAASLTRRT</sequence>
<dbReference type="InterPro" id="IPR029063">
    <property type="entry name" value="SAM-dependent_MTases_sf"/>
</dbReference>
<evidence type="ECO:0000256" key="2">
    <source>
        <dbReference type="ARBA" id="ARBA00022723"/>
    </source>
</evidence>
<name>A0A811S5H8_9POAL</name>
<accession>A0A811S5H8</accession>
<evidence type="ECO:0000256" key="1">
    <source>
        <dbReference type="ARBA" id="ARBA00008908"/>
    </source>
</evidence>
<organism evidence="4 5">
    <name type="scientific">Miscanthus lutarioriparius</name>
    <dbReference type="NCBI Taxonomy" id="422564"/>
    <lineage>
        <taxon>Eukaryota</taxon>
        <taxon>Viridiplantae</taxon>
        <taxon>Streptophyta</taxon>
        <taxon>Embryophyta</taxon>
        <taxon>Tracheophyta</taxon>
        <taxon>Spermatophyta</taxon>
        <taxon>Magnoliopsida</taxon>
        <taxon>Liliopsida</taxon>
        <taxon>Poales</taxon>
        <taxon>Poaceae</taxon>
        <taxon>PACMAD clade</taxon>
        <taxon>Panicoideae</taxon>
        <taxon>Andropogonodae</taxon>
        <taxon>Andropogoneae</taxon>
        <taxon>Saccharinae</taxon>
        <taxon>Miscanthus</taxon>
    </lineage>
</organism>
<dbReference type="Gene3D" id="1.10.1200.270">
    <property type="entry name" value="Methyltransferase, alpha-helical capping domain"/>
    <property type="match status" value="1"/>
</dbReference>
<keyword evidence="5" id="KW-1185">Reference proteome</keyword>
<evidence type="ECO:0000313" key="5">
    <source>
        <dbReference type="Proteomes" id="UP000604825"/>
    </source>
</evidence>
<dbReference type="Proteomes" id="UP000604825">
    <property type="component" value="Unassembled WGS sequence"/>
</dbReference>
<evidence type="ECO:0000256" key="3">
    <source>
        <dbReference type="ARBA" id="ARBA00022842"/>
    </source>
</evidence>
<dbReference type="SUPFAM" id="SSF53335">
    <property type="entry name" value="S-adenosyl-L-methionine-dependent methyltransferases"/>
    <property type="match status" value="1"/>
</dbReference>
<dbReference type="Pfam" id="PF03492">
    <property type="entry name" value="Methyltransf_7"/>
    <property type="match status" value="1"/>
</dbReference>
<protein>
    <submittedName>
        <fullName evidence="4">Uncharacterized protein</fullName>
    </submittedName>
</protein>